<evidence type="ECO:0000256" key="2">
    <source>
        <dbReference type="SAM" id="Phobius"/>
    </source>
</evidence>
<dbReference type="Gene3D" id="2.60.40.10">
    <property type="entry name" value="Immunoglobulins"/>
    <property type="match status" value="4"/>
</dbReference>
<sequence>MKLPSVNCRRCVAVSQSSPLGAAGYNWTVTFQAFDPVSASFAWPVVGNVASLAIVNSSLTCSGLVATVTTLQNGSAPMRGSFVLAYRAQPSVALAWNATPDDVLAAVQNIKSIPHFGVGFAVSRSDLTASGGAQWRITFPYDLPHPDEVFVVSSRLRGSNAQVVVTTVTPQTVPMAGSFTLSHHGQATAAISFNANASIVASALSALPGLPSVDVTTVHVSAMNRYVWRVTFASLVNSGNLPLLLTPSVAIGGTSPSATVAKRQAGTHNQIQVITISAVTLSPNGTFTLASAGFTSPIVLSMTSSASEMTAALVAIPSISTVRVERALAMDGHLGASWYVLFLDSSQDRSPLVVTPMTLTPVGGYTVSVTTRSSMTTPVSGTFTIAYGLGCIDGATSESASCGPQQTPALPYNVDAVTMQHEISLLPGLGAATVTRVGPDYLNGFTWSISFPQELGSIALLNVALGVNLVGTNAIVAVAETQAGVSYNNAKVPVTVSSNGQDYSSPAVVYQYVPTIVVSSLAPTHGPATGGTEVVVTGSFFFNSSALYCSFGSTSVKANTYFNNSMLVCIAPPRGNNAATVAVEISHNGVGLASTSSESKVRFTYDTPVVVQTVTPTSGPMTGNFSVHISGGPFLPTSEVRCRFGALVVLATYMHSDRLRCVAPSLPAGTYALEVSLNNQDYTMTRWPFYFYPNPILSRIVPVFGPATAAGTAITIFGTGFVNVSSLVCRLGKTVAPATFVSSTQLRCLAPALSDFSSGFQPMPLSEQRNTYPDPSTGSRLLFPTAWHFPLVNGRLVAVEVSNNQQDYTYSGVNFMYYDDATVAAVTPTRAFATDAIALFVLGAAFLNTTELRCRVGPTTVRGVFLTPNVTLCIVTSSLLETTLPMTSTTSPNDQVPTFSEDGQYLFVEVANNGVDFTANRVGFEYLGRCPTGAYCPATLQGRQVTCPRGTYCPGVGNANYTLCPRGTYQPLLGQSDCVRCPIGYHCPHIGLHVPRVCPAGYVCDVTGIEEADQPCPVGHFCLEGTATTATTCGSPVASRKLAGTYTQGERPSTLRKGRRATPQELVLGGRNAGCWDNSTADFGLQLSANPSRFWMELHQLPLSSDTTSFVPLRGRYCMDDACLKVQSPLSVQDTVFDYASTGFALRRPVPCPMGTYCHAGTAGNVSTMKNFTMPQPCFESMYCPEGSVAPVGQGDCPTGHYCPFGVKLPCPVGTYCPSTGNYEPLPCPPGTFNGMVGQSSCTPCPAGSICPGFNPRVAQHPLPTRVFCLEGLLTSDPFRNDTTLRPYPCRPGTYCLGGVVADTVVTGDFSYAQNCTAGFYCELASVSPKGMGMCPPGFMCPEGTAAPIPTPLGTYAQRSGTVQAAQCAPGYYAPTIETSECYPCPPGTTCQDDGMSVAVLCPPGTYRSTLEVDGIACVPCPQGTWSKNWGLRDVTECMLCPPGTVCATDGMTNPCSNSDLPLPYVPTNAGESMEQCLGKGRAFFFGVLLEPWIDAHGVGPHFLPHISGQCYYNPQPYGSPVYRRFTEYFGPLYDITNGIPSQGYGDNSQSPGPSYFDRGSLYMDLTYSTVFDLQRNCTRGFFFKDAWFPGTCEADLICYSTKIAQALICPEGFICDEATTDGSSLSTPCAPGYVCAFGSTPDTYLESPQGQYSMLCPRAHFCLEGTGEGFMKHDPCPANYFCPTGTVDPWHGLVANDALRRGLSSALANPFTTADSIEYVNEGDVRGFSAHDLRCLLAIDPELQETFQLVNSVVYNVAIENDLACARDHKWRHVVNAITRGECNCTHQVVLTLDLHKVYSCTLPSCALSSLRLVLGATSAGGVTFPFAPSAVYASYTALAADATATYKAQTLTAMRAPISDTLYDTYMAVQRIASWGASTPTMFNVDGSGNVLRPDFCECQRLLKCPNGTTSPIASDDIFDCVKTGVILERIDLIPPRHPRQLNGTDYNPYEVATVTINATGMDPNMTYNDHYRFSVYKNCKPCPPNYSCNLYAIPPACTYPGGRNTTGIALYNACLASASADVCDAIPFFCETRSKVNVDGTLQSTPGCCACEHEELPVFFQTNAPMLGFPDDKHGMVQFTITAVAQVDVTIVAELFHGLYYRSFAEAFATANIHLSVFTPSRAYYTPTTPTSNAFLPVLQSSDFTSLALPLNLPMSRVRIPGSLSFQTSLETSLFIDRIADVFVGDPTLPSAVGFTRLTGQQALLGTVPNGSTQVLPTNLFGNKIVPDPLSDVAYSSRWWLDTQPGGVEAIALPYLPYFSACAGYDSHMSLAKLLETHPDCVDVDYNVTRPVDELLWRKKTVPLADTCKVLTSGIELQCVYEEDLEGGTDQPRWYEADPGTKLFWLTRYPIAASDFVGNASSSNPIYWGETDVIMNLLGTSDLVGVALGPKTQGYSMVMAQTVALRINYYQITEGQKILVNAQIDLTDQCVVSKAPQDVANAAVNGIYPCVTNVVTGGLLSKAYTLQVSFQALGWYDLMNQFRFSIRVYLLLFTVIGVGMVVQGHLVYLINRVFTKMRHPPPFRLREFLKATAPQPAFGTLLAVVPIMFVTCVIYGWWNVLKSNAPVFNPSAYSFEGVSGDWLYIAALDAAHIKAFKAGRVGVSLLAFGMFLLLLGMKYMIPDNMDQQSEDNLMNQSSLQEPTDPFELPIPKDDEKLTSFEGEKEKGESTYWNPRAWKRANLILASCVTVLTQVAIIEFSYSATFTNKPFQYWTLYKLLEHVYDAYLGDALGDTLLCLPHSILIGLTELIITLAAPDFYGFLMGLIAMQCFMIMERLFVNPWIEDINRLMPKWKLQFHRTFRKKRRRTREQKAKEEAEWRTLCQEIDEAGAGVEVICGAFIDTSLGAASMYLSPLVMGLIYLFSVETQIAALYGILESDLMYYIIFAVVTIPFVSVLDVVLWNTQELVHGWKAYEYATYQRHRFSVRKERWILNSKFRDKSLEEGLQDVDMLCFSSQYYFLIVIYASGLVFLVFGLSIFLRQSYNPLGDVLMPVIFVLVFAFCTAVTRVCLYLGHKAKIWVPKGLRGSIDDEIAAKLAVGAGRQEDMEMERMEMAALNSERFRHRFMERNRPWILQHMVELFTPRTLQMPGPLHDGKPNIEYIRDIYNELLNMGEGRRLAGDDPNISSDDEDDLFKMRQNWSNVPVDGASRDLALYWLAKARKRMAFGKLIAGILLQHKQEACALCLKSVAGGYTMTVDIATPDGKEQDRAGLDRLIRGFEAKYGEREADSDLWKAYFRQHAVFITLCNVCVSVLEQKRLARIVAVPPRQTRADDLSSDDDDEDGIDVVFEPMVVSRTSSEGRVMSKWLQAARKRLGGVFPRDSARAEMEAYAEKMRAKKARKTKKKRVDSDDEDPSVHWKVSLTEASRAILLKWTWQARDKQFAAFRAKASSLRLQIEATAHKMHEVDDWFYSKELRLEGASLEAAGKQLLEDQLALEGDAQTKSRTATQELDAYVTEKRAAMTKEIDTFNLMLEKELASAKSSSAAKEAELAEAKRAKEVEFLELQKQAKIDNNGKVPPMLLNEHRAYLAKMDDDRYKARDDIESAAAEKAKQKQDAFNRKIALSEQGILNRSALHAHRLLAIRKEMMTALRMQEKTWQNKATSWLEKATRKVAVKEQEDAANALAAKKRKKA</sequence>
<keyword evidence="2" id="KW-1133">Transmembrane helix</keyword>
<feature type="transmembrane region" description="Helical" evidence="2">
    <location>
        <begin position="2994"/>
        <end position="3016"/>
    </location>
</feature>
<dbReference type="EMBL" id="KK583204">
    <property type="protein sequence ID" value="KDO29856.1"/>
    <property type="molecule type" value="Genomic_DNA"/>
</dbReference>
<keyword evidence="2" id="KW-0812">Transmembrane</keyword>
<feature type="region of interest" description="Disordered" evidence="1">
    <location>
        <begin position="2634"/>
        <end position="2655"/>
    </location>
</feature>
<evidence type="ECO:0000313" key="5">
    <source>
        <dbReference type="Proteomes" id="UP000030745"/>
    </source>
</evidence>
<dbReference type="PANTHER" id="PTHR46104:SF1">
    <property type="entry name" value="GENE 9195-RELATED"/>
    <property type="match status" value="1"/>
</dbReference>
<keyword evidence="5" id="KW-1185">Reference proteome</keyword>
<accession>A0A067CTJ8</accession>
<keyword evidence="2" id="KW-0472">Membrane</keyword>
<dbReference type="Pfam" id="PF01833">
    <property type="entry name" value="TIG"/>
    <property type="match status" value="3"/>
</dbReference>
<dbReference type="InterPro" id="IPR013783">
    <property type="entry name" value="Ig-like_fold"/>
</dbReference>
<dbReference type="CDD" id="cd00102">
    <property type="entry name" value="IPT"/>
    <property type="match status" value="2"/>
</dbReference>
<organism evidence="4 5">
    <name type="scientific">Saprolegnia parasitica (strain CBS 223.65)</name>
    <dbReference type="NCBI Taxonomy" id="695850"/>
    <lineage>
        <taxon>Eukaryota</taxon>
        <taxon>Sar</taxon>
        <taxon>Stramenopiles</taxon>
        <taxon>Oomycota</taxon>
        <taxon>Saprolegniomycetes</taxon>
        <taxon>Saprolegniales</taxon>
        <taxon>Saprolegniaceae</taxon>
        <taxon>Saprolegnia</taxon>
    </lineage>
</organism>
<dbReference type="SMART" id="SM00429">
    <property type="entry name" value="IPT"/>
    <property type="match status" value="3"/>
</dbReference>
<feature type="transmembrane region" description="Helical" evidence="2">
    <location>
        <begin position="2491"/>
        <end position="2513"/>
    </location>
</feature>
<dbReference type="PANTHER" id="PTHR46104">
    <property type="entry name" value="GENE 9195-RELATED-RELATED"/>
    <property type="match status" value="1"/>
</dbReference>
<feature type="transmembrane region" description="Helical" evidence="2">
    <location>
        <begin position="2604"/>
        <end position="2624"/>
    </location>
</feature>
<feature type="transmembrane region" description="Helical" evidence="2">
    <location>
        <begin position="2885"/>
        <end position="2905"/>
    </location>
</feature>
<dbReference type="OrthoDB" id="439917at2759"/>
<protein>
    <recommendedName>
        <fullName evidence="3">IPT/TIG domain-containing protein</fullName>
    </recommendedName>
</protein>
<reference evidence="4 5" key="1">
    <citation type="journal article" date="2013" name="PLoS Genet.">
        <title>Distinctive expansion of potential virulence genes in the genome of the oomycete fish pathogen Saprolegnia parasitica.</title>
        <authorList>
            <person name="Jiang R.H."/>
            <person name="de Bruijn I."/>
            <person name="Haas B.J."/>
            <person name="Belmonte R."/>
            <person name="Lobach L."/>
            <person name="Christie J."/>
            <person name="van den Ackerveken G."/>
            <person name="Bottin A."/>
            <person name="Bulone V."/>
            <person name="Diaz-Moreno S.M."/>
            <person name="Dumas B."/>
            <person name="Fan L."/>
            <person name="Gaulin E."/>
            <person name="Govers F."/>
            <person name="Grenville-Briggs L.J."/>
            <person name="Horner N.R."/>
            <person name="Levin J.Z."/>
            <person name="Mammella M."/>
            <person name="Meijer H.J."/>
            <person name="Morris P."/>
            <person name="Nusbaum C."/>
            <person name="Oome S."/>
            <person name="Phillips A.J."/>
            <person name="van Rooyen D."/>
            <person name="Rzeszutek E."/>
            <person name="Saraiva M."/>
            <person name="Secombes C.J."/>
            <person name="Seidl M.F."/>
            <person name="Snel B."/>
            <person name="Stassen J.H."/>
            <person name="Sykes S."/>
            <person name="Tripathy S."/>
            <person name="van den Berg H."/>
            <person name="Vega-Arreguin J.C."/>
            <person name="Wawra S."/>
            <person name="Young S.K."/>
            <person name="Zeng Q."/>
            <person name="Dieguez-Uribeondo J."/>
            <person name="Russ C."/>
            <person name="Tyler B.M."/>
            <person name="van West P."/>
        </authorList>
    </citation>
    <scope>NUCLEOTIDE SEQUENCE [LARGE SCALE GENOMIC DNA]</scope>
    <source>
        <strain evidence="4 5">CBS 223.65</strain>
    </source>
</reference>
<dbReference type="STRING" id="695850.A0A067CTJ8"/>
<feature type="transmembrane region" description="Helical" evidence="2">
    <location>
        <begin position="2539"/>
        <end position="2561"/>
    </location>
</feature>
<dbReference type="KEGG" id="spar:SPRG_19735"/>
<feature type="domain" description="IPT/TIG" evidence="3">
    <location>
        <begin position="513"/>
        <end position="606"/>
    </location>
</feature>
<dbReference type="InterPro" id="IPR014756">
    <property type="entry name" value="Ig_E-set"/>
</dbReference>
<evidence type="ECO:0000259" key="3">
    <source>
        <dbReference type="SMART" id="SM00429"/>
    </source>
</evidence>
<feature type="compositionally biased region" description="Polar residues" evidence="1">
    <location>
        <begin position="2634"/>
        <end position="2644"/>
    </location>
</feature>
<feature type="transmembrane region" description="Helical" evidence="2">
    <location>
        <begin position="2685"/>
        <end position="2706"/>
    </location>
</feature>
<dbReference type="OMA" id="QHELLYY"/>
<dbReference type="SUPFAM" id="SSF81296">
    <property type="entry name" value="E set domains"/>
    <property type="match status" value="3"/>
</dbReference>
<dbReference type="InterPro" id="IPR009030">
    <property type="entry name" value="Growth_fac_rcpt_cys_sf"/>
</dbReference>
<dbReference type="Proteomes" id="UP000030745">
    <property type="component" value="Unassembled WGS sequence"/>
</dbReference>
<feature type="transmembrane region" description="Helical" evidence="2">
    <location>
        <begin position="2961"/>
        <end position="2982"/>
    </location>
</feature>
<name>A0A067CTJ8_SAPPC</name>
<feature type="domain" description="IPT/TIG" evidence="3">
    <location>
        <begin position="608"/>
        <end position="692"/>
    </location>
</feature>
<dbReference type="VEuPathDB" id="FungiDB:SPRG_19735"/>
<dbReference type="RefSeq" id="XP_012199554.1">
    <property type="nucleotide sequence ID" value="XM_012344164.1"/>
</dbReference>
<gene>
    <name evidence="4" type="ORF">SPRG_19735</name>
</gene>
<dbReference type="SUPFAM" id="SSF57184">
    <property type="entry name" value="Growth factor receptor domain"/>
    <property type="match status" value="1"/>
</dbReference>
<dbReference type="Gene3D" id="2.10.50.10">
    <property type="entry name" value="Tumor Necrosis Factor Receptor, subunit A, domain 2"/>
    <property type="match status" value="3"/>
</dbReference>
<dbReference type="SMART" id="SM01411">
    <property type="entry name" value="Ephrin_rec_like"/>
    <property type="match status" value="6"/>
</dbReference>
<evidence type="ECO:0000313" key="4">
    <source>
        <dbReference type="EMBL" id="KDO29856.1"/>
    </source>
</evidence>
<feature type="domain" description="IPT/TIG" evidence="3">
    <location>
        <begin position="694"/>
        <end position="792"/>
    </location>
</feature>
<evidence type="ECO:0000256" key="1">
    <source>
        <dbReference type="SAM" id="MobiDB-lite"/>
    </source>
</evidence>
<dbReference type="InterPro" id="IPR002909">
    <property type="entry name" value="IPT_dom"/>
</dbReference>
<dbReference type="GeneID" id="24141025"/>
<proteinExistence type="predicted"/>